<accession>A0AA38HAU5</accession>
<dbReference type="Proteomes" id="UP001164286">
    <property type="component" value="Unassembled WGS sequence"/>
</dbReference>
<dbReference type="SUPFAM" id="SSF52821">
    <property type="entry name" value="Rhodanese/Cell cycle control phosphatase"/>
    <property type="match status" value="1"/>
</dbReference>
<dbReference type="InterPro" id="IPR036873">
    <property type="entry name" value="Rhodanese-like_dom_sf"/>
</dbReference>
<keyword evidence="3" id="KW-1185">Reference proteome</keyword>
<feature type="domain" description="Rhodanese" evidence="1">
    <location>
        <begin position="9"/>
        <end position="94"/>
    </location>
</feature>
<dbReference type="GO" id="GO:0005634">
    <property type="term" value="C:nucleus"/>
    <property type="evidence" value="ECO:0007669"/>
    <property type="project" value="TreeGrafter"/>
</dbReference>
<dbReference type="GO" id="GO:0004725">
    <property type="term" value="F:protein tyrosine phosphatase activity"/>
    <property type="evidence" value="ECO:0007669"/>
    <property type="project" value="TreeGrafter"/>
</dbReference>
<evidence type="ECO:0000313" key="2">
    <source>
        <dbReference type="EMBL" id="KAI9637967.1"/>
    </source>
</evidence>
<gene>
    <name evidence="2" type="ORF">MKK02DRAFT_42348</name>
</gene>
<dbReference type="Gene3D" id="3.40.250.10">
    <property type="entry name" value="Rhodanese-like domain"/>
    <property type="match status" value="1"/>
</dbReference>
<comment type="caution">
    <text evidence="2">The sequence shown here is derived from an EMBL/GenBank/DDBJ whole genome shotgun (WGS) entry which is preliminary data.</text>
</comment>
<dbReference type="GeneID" id="77731148"/>
<dbReference type="AlphaFoldDB" id="A0AA38HAU5"/>
<dbReference type="EMBL" id="JAKWFO010000003">
    <property type="protein sequence ID" value="KAI9637967.1"/>
    <property type="molecule type" value="Genomic_DNA"/>
</dbReference>
<dbReference type="RefSeq" id="XP_052947744.1">
    <property type="nucleotide sequence ID" value="XM_053091943.1"/>
</dbReference>
<evidence type="ECO:0000259" key="1">
    <source>
        <dbReference type="PROSITE" id="PS50206"/>
    </source>
</evidence>
<evidence type="ECO:0000313" key="3">
    <source>
        <dbReference type="Proteomes" id="UP001164286"/>
    </source>
</evidence>
<reference evidence="2" key="1">
    <citation type="journal article" date="2022" name="G3 (Bethesda)">
        <title>High quality genome of the basidiomycete yeast Dioszegia hungarica PDD-24b-2 isolated from cloud water.</title>
        <authorList>
            <person name="Jarrige D."/>
            <person name="Haridas S."/>
            <person name="Bleykasten-Grosshans C."/>
            <person name="Joly M."/>
            <person name="Nadalig T."/>
            <person name="Sancelme M."/>
            <person name="Vuilleumier S."/>
            <person name="Grigoriev I.V."/>
            <person name="Amato P."/>
            <person name="Bringel F."/>
        </authorList>
    </citation>
    <scope>NUCLEOTIDE SEQUENCE</scope>
    <source>
        <strain evidence="2">PDD-24b-2</strain>
    </source>
</reference>
<sequence length="109" mass="12152">MIKATPEAAAKEFAVVDVRSDDFVGGNIVDCVNSPAETFHVDVDGLVKKLDGVPKVIFHCALSQQRGPKSARQKKAQEVYVLRDGFTGFQQKFRNDPALVEKFNKKYHD</sequence>
<proteinExistence type="predicted"/>
<dbReference type="PROSITE" id="PS50206">
    <property type="entry name" value="RHODANESE_3"/>
    <property type="match status" value="1"/>
</dbReference>
<name>A0AA38HAU5_9TREE</name>
<protein>
    <recommendedName>
        <fullName evidence="1">Rhodanese domain-containing protein</fullName>
    </recommendedName>
</protein>
<dbReference type="PANTHER" id="PTHR10828:SF38">
    <property type="entry name" value="ARSENICAL-RESISTANCE PROTEIN 2-RELATED"/>
    <property type="match status" value="1"/>
</dbReference>
<dbReference type="PANTHER" id="PTHR10828">
    <property type="entry name" value="M-PHASE INDUCER PHOSPHATASE DUAL SPECIFICITY PHOSPHATASE CDC25"/>
    <property type="match status" value="1"/>
</dbReference>
<dbReference type="GO" id="GO:0005737">
    <property type="term" value="C:cytoplasm"/>
    <property type="evidence" value="ECO:0007669"/>
    <property type="project" value="TreeGrafter"/>
</dbReference>
<organism evidence="2 3">
    <name type="scientific">Dioszegia hungarica</name>
    <dbReference type="NCBI Taxonomy" id="4972"/>
    <lineage>
        <taxon>Eukaryota</taxon>
        <taxon>Fungi</taxon>
        <taxon>Dikarya</taxon>
        <taxon>Basidiomycota</taxon>
        <taxon>Agaricomycotina</taxon>
        <taxon>Tremellomycetes</taxon>
        <taxon>Tremellales</taxon>
        <taxon>Bulleribasidiaceae</taxon>
        <taxon>Dioszegia</taxon>
    </lineage>
</organism>
<dbReference type="Pfam" id="PF00581">
    <property type="entry name" value="Rhodanese"/>
    <property type="match status" value="1"/>
</dbReference>
<dbReference type="InterPro" id="IPR001763">
    <property type="entry name" value="Rhodanese-like_dom"/>
</dbReference>